<feature type="region of interest" description="Disordered" evidence="1">
    <location>
        <begin position="223"/>
        <end position="277"/>
    </location>
</feature>
<dbReference type="Proteomes" id="UP000823388">
    <property type="component" value="Chromosome 6N"/>
</dbReference>
<feature type="domain" description="DUF7597" evidence="2">
    <location>
        <begin position="293"/>
        <end position="416"/>
    </location>
</feature>
<dbReference type="InterPro" id="IPR056018">
    <property type="entry name" value="DUF7597"/>
</dbReference>
<evidence type="ECO:0000313" key="3">
    <source>
        <dbReference type="EMBL" id="KAG2577959.1"/>
    </source>
</evidence>
<comment type="caution">
    <text evidence="3">The sequence shown here is derived from an EMBL/GenBank/DDBJ whole genome shotgun (WGS) entry which is preliminary data.</text>
</comment>
<dbReference type="GO" id="GO:0008270">
    <property type="term" value="F:zinc ion binding"/>
    <property type="evidence" value="ECO:0007669"/>
    <property type="project" value="InterPro"/>
</dbReference>
<dbReference type="InterPro" id="IPR036875">
    <property type="entry name" value="Znf_CCHC_sf"/>
</dbReference>
<protein>
    <recommendedName>
        <fullName evidence="2">DUF7597 domain-containing protein</fullName>
    </recommendedName>
</protein>
<evidence type="ECO:0000259" key="2">
    <source>
        <dbReference type="Pfam" id="PF24530"/>
    </source>
</evidence>
<evidence type="ECO:0000256" key="1">
    <source>
        <dbReference type="SAM" id="MobiDB-lite"/>
    </source>
</evidence>
<gene>
    <name evidence="3" type="ORF">PVAP13_6NG201300</name>
</gene>
<sequence length="601" mass="68352">MDRLDFNLGLEFQEEIRERFGSPVHHPLPTPNGSFLLLVTFRRFLFRLTEESVALALQSCLGGCAANFHVCFLSNNHFHFSVFSKPVGFQIYKLRRVITSSFDAYFHLWNNGTRHWEREKRAWELEQEKEWTTRFSARWTPPDLNSNTSPWASFCSRCLYLGHHRNFCRSRIRCNYCLRLGHFQKACRGAPGPDWRWLPKAQSTQAEPKIRWRPKIPYEEKDQACNLKGGDLNSRRDASSSPDFSTPNQEKLQENPPSSSPSPSPNQENPTEESPSEANAIVEQDLNMANFLVNPQPYLVAGLTVEDGWNRPARGRVALGGEPTREYEDYAIVSINPMPGEANQLWPTLNVVCNFLEHEQRVHVIAANLSPLGLGLIRLRTMAQRDQLVRNSPFHLDDNHVITVVKHDEGFNSRSCTYTRKDLFIRAAVAPYGRLLEWYRDGNKSRILAQVLLLSPDRVPRSLIVSRGTMLGGTGRSWAVPVYILNGNFLDAFPADEDPVPFDGEPHPEHPPVVLGPHAQDPNWENEQNGAAANLGFFGGNPHPNPMHLNLDQQGDNMQAEQEHDDIDDQAHDDDPWPAWNPQVFVQGNQQVPVPQHPEVP</sequence>
<dbReference type="EMBL" id="CM029048">
    <property type="protein sequence ID" value="KAG2577959.1"/>
    <property type="molecule type" value="Genomic_DNA"/>
</dbReference>
<dbReference type="AlphaFoldDB" id="A0A8T0QYD9"/>
<keyword evidence="4" id="KW-1185">Reference proteome</keyword>
<feature type="region of interest" description="Disordered" evidence="1">
    <location>
        <begin position="538"/>
        <end position="601"/>
    </location>
</feature>
<proteinExistence type="predicted"/>
<reference evidence="3" key="1">
    <citation type="submission" date="2020-05" db="EMBL/GenBank/DDBJ databases">
        <title>WGS assembly of Panicum virgatum.</title>
        <authorList>
            <person name="Lovell J.T."/>
            <person name="Jenkins J."/>
            <person name="Shu S."/>
            <person name="Juenger T.E."/>
            <person name="Schmutz J."/>
        </authorList>
    </citation>
    <scope>NUCLEOTIDE SEQUENCE</scope>
    <source>
        <strain evidence="3">AP13</strain>
    </source>
</reference>
<accession>A0A8T0QYD9</accession>
<evidence type="ECO:0000313" key="4">
    <source>
        <dbReference type="Proteomes" id="UP000823388"/>
    </source>
</evidence>
<dbReference type="GO" id="GO:0003676">
    <property type="term" value="F:nucleic acid binding"/>
    <property type="evidence" value="ECO:0007669"/>
    <property type="project" value="InterPro"/>
</dbReference>
<organism evidence="3 4">
    <name type="scientific">Panicum virgatum</name>
    <name type="common">Blackwell switchgrass</name>
    <dbReference type="NCBI Taxonomy" id="38727"/>
    <lineage>
        <taxon>Eukaryota</taxon>
        <taxon>Viridiplantae</taxon>
        <taxon>Streptophyta</taxon>
        <taxon>Embryophyta</taxon>
        <taxon>Tracheophyta</taxon>
        <taxon>Spermatophyta</taxon>
        <taxon>Magnoliopsida</taxon>
        <taxon>Liliopsida</taxon>
        <taxon>Poales</taxon>
        <taxon>Poaceae</taxon>
        <taxon>PACMAD clade</taxon>
        <taxon>Panicoideae</taxon>
        <taxon>Panicodae</taxon>
        <taxon>Paniceae</taxon>
        <taxon>Panicinae</taxon>
        <taxon>Panicum</taxon>
        <taxon>Panicum sect. Hiantes</taxon>
    </lineage>
</organism>
<dbReference type="PANTHER" id="PTHR33075">
    <property type="entry name" value="OS02G0499800 PROTEIN"/>
    <property type="match status" value="1"/>
</dbReference>
<feature type="compositionally biased region" description="Polar residues" evidence="1">
    <location>
        <begin position="239"/>
        <end position="250"/>
    </location>
</feature>
<dbReference type="SUPFAM" id="SSF57756">
    <property type="entry name" value="Retrovirus zinc finger-like domains"/>
    <property type="match status" value="1"/>
</dbReference>
<name>A0A8T0QYD9_PANVG</name>
<dbReference type="Pfam" id="PF24530">
    <property type="entry name" value="DUF7597"/>
    <property type="match status" value="1"/>
</dbReference>